<keyword evidence="2" id="KW-0678">Repressor</keyword>
<dbReference type="GO" id="GO:0043023">
    <property type="term" value="F:ribosomal large subunit binding"/>
    <property type="evidence" value="ECO:0007669"/>
    <property type="project" value="TreeGrafter"/>
</dbReference>
<dbReference type="HAMAP" id="MF_01477">
    <property type="entry name" value="Iojap_RsfS"/>
    <property type="match status" value="1"/>
</dbReference>
<sequence length="145" mass="16175">MPKDSKKARVKKPAWDAKAKALLIATAAQSKHAEEITVYQVGDLTSLADFFVICSAESEPQIRAIVDAVHDSLAKKGSKPLGVEGRGASLWVLVDYNDVILHIFKKEAREFYNLDRLWGDAPQLPFPSSEMEEPPSKKKERGRVR</sequence>
<proteinExistence type="inferred from homology"/>
<dbReference type="Pfam" id="PF02410">
    <property type="entry name" value="RsfS"/>
    <property type="match status" value="1"/>
</dbReference>
<dbReference type="PANTHER" id="PTHR21043:SF0">
    <property type="entry name" value="MITOCHONDRIAL ASSEMBLY OF RIBOSOMAL LARGE SUBUNIT PROTEIN 1"/>
    <property type="match status" value="1"/>
</dbReference>
<name>A0A7X6DM90_9BACT</name>
<dbReference type="AlphaFoldDB" id="A0A7X6DM90"/>
<dbReference type="NCBIfam" id="TIGR00090">
    <property type="entry name" value="rsfS_iojap_ybeB"/>
    <property type="match status" value="1"/>
</dbReference>
<dbReference type="InterPro" id="IPR004394">
    <property type="entry name" value="Iojap/RsfS/C7orf30"/>
</dbReference>
<comment type="caution">
    <text evidence="4">The sequence shown here is derived from an EMBL/GenBank/DDBJ whole genome shotgun (WGS) entry which is preliminary data.</text>
</comment>
<keyword evidence="2" id="KW-0963">Cytoplasm</keyword>
<comment type="function">
    <text evidence="2">Functions as a ribosomal silencing factor. Interacts with ribosomal protein uL14 (rplN), blocking formation of intersubunit bridge B8. Prevents association of the 30S and 50S ribosomal subunits and the formation of functional ribosomes, thus repressing translation.</text>
</comment>
<organism evidence="4 5">
    <name type="scientific">Candidatus Manganitrophus noduliformans</name>
    <dbReference type="NCBI Taxonomy" id="2606439"/>
    <lineage>
        <taxon>Bacteria</taxon>
        <taxon>Pseudomonadati</taxon>
        <taxon>Nitrospirota</taxon>
        <taxon>Nitrospiria</taxon>
        <taxon>Candidatus Troglogloeales</taxon>
        <taxon>Candidatus Manganitrophaceae</taxon>
        <taxon>Candidatus Manganitrophus</taxon>
    </lineage>
</organism>
<dbReference type="Proteomes" id="UP000534783">
    <property type="component" value="Unassembled WGS sequence"/>
</dbReference>
<dbReference type="Gene3D" id="3.30.460.10">
    <property type="entry name" value="Beta Polymerase, domain 2"/>
    <property type="match status" value="1"/>
</dbReference>
<comment type="subcellular location">
    <subcellularLocation>
        <location evidence="2">Cytoplasm</location>
    </subcellularLocation>
</comment>
<dbReference type="GO" id="GO:0005737">
    <property type="term" value="C:cytoplasm"/>
    <property type="evidence" value="ECO:0007669"/>
    <property type="project" value="UniProtKB-SubCell"/>
</dbReference>
<dbReference type="PANTHER" id="PTHR21043">
    <property type="entry name" value="IOJAP SUPERFAMILY ORTHOLOG"/>
    <property type="match status" value="1"/>
</dbReference>
<protein>
    <recommendedName>
        <fullName evidence="2">Ribosomal silencing factor RsfS</fullName>
    </recommendedName>
</protein>
<evidence type="ECO:0000256" key="1">
    <source>
        <dbReference type="ARBA" id="ARBA00010574"/>
    </source>
</evidence>
<evidence type="ECO:0000313" key="5">
    <source>
        <dbReference type="Proteomes" id="UP000534783"/>
    </source>
</evidence>
<dbReference type="GO" id="GO:0017148">
    <property type="term" value="P:negative regulation of translation"/>
    <property type="evidence" value="ECO:0007669"/>
    <property type="project" value="UniProtKB-UniRule"/>
</dbReference>
<dbReference type="InterPro" id="IPR043519">
    <property type="entry name" value="NT_sf"/>
</dbReference>
<keyword evidence="5" id="KW-1185">Reference proteome</keyword>
<feature type="region of interest" description="Disordered" evidence="3">
    <location>
        <begin position="124"/>
        <end position="145"/>
    </location>
</feature>
<evidence type="ECO:0000313" key="4">
    <source>
        <dbReference type="EMBL" id="NKE69697.1"/>
    </source>
</evidence>
<evidence type="ECO:0000256" key="2">
    <source>
        <dbReference type="HAMAP-Rule" id="MF_01477"/>
    </source>
</evidence>
<comment type="similarity">
    <text evidence="1 2">Belongs to the Iojap/RsfS family.</text>
</comment>
<reference evidence="4 5" key="1">
    <citation type="journal article" date="2020" name="Nature">
        <title>Bacterial chemolithoautotrophy via manganese oxidation.</title>
        <authorList>
            <person name="Yu H."/>
            <person name="Leadbetter J.R."/>
        </authorList>
    </citation>
    <scope>NUCLEOTIDE SEQUENCE [LARGE SCALE GENOMIC DNA]</scope>
    <source>
        <strain evidence="4 5">Mn-1</strain>
    </source>
</reference>
<dbReference type="GO" id="GO:0042256">
    <property type="term" value="P:cytosolic ribosome assembly"/>
    <property type="evidence" value="ECO:0007669"/>
    <property type="project" value="UniProtKB-UniRule"/>
</dbReference>
<keyword evidence="2" id="KW-0810">Translation regulation</keyword>
<comment type="subunit">
    <text evidence="2">Interacts with ribosomal protein uL14 (rplN).</text>
</comment>
<evidence type="ECO:0000256" key="3">
    <source>
        <dbReference type="SAM" id="MobiDB-lite"/>
    </source>
</evidence>
<dbReference type="SUPFAM" id="SSF81301">
    <property type="entry name" value="Nucleotidyltransferase"/>
    <property type="match status" value="1"/>
</dbReference>
<accession>A0A7X6DM90</accession>
<dbReference type="GO" id="GO:0090071">
    <property type="term" value="P:negative regulation of ribosome biogenesis"/>
    <property type="evidence" value="ECO:0007669"/>
    <property type="project" value="UniProtKB-UniRule"/>
</dbReference>
<gene>
    <name evidence="2 4" type="primary">rsfS</name>
    <name evidence="4" type="ORF">MNODULE_02910</name>
</gene>
<dbReference type="EMBL" id="VTOW01000001">
    <property type="protein sequence ID" value="NKE69697.1"/>
    <property type="molecule type" value="Genomic_DNA"/>
</dbReference>